<dbReference type="Proteomes" id="UP001271780">
    <property type="component" value="Unassembled WGS sequence"/>
</dbReference>
<name>A0ABU4XFE8_9HYPH</name>
<feature type="transmembrane region" description="Helical" evidence="2">
    <location>
        <begin position="64"/>
        <end position="83"/>
    </location>
</feature>
<evidence type="ECO:0000313" key="4">
    <source>
        <dbReference type="Proteomes" id="UP001271780"/>
    </source>
</evidence>
<accession>A0ABU4XFE8</accession>
<evidence type="ECO:0000313" key="3">
    <source>
        <dbReference type="EMBL" id="MDX8473500.1"/>
    </source>
</evidence>
<organism evidence="3 4">
    <name type="scientific">Mesorhizobium dulcispinae</name>
    <dbReference type="NCBI Taxonomy" id="3072316"/>
    <lineage>
        <taxon>Bacteria</taxon>
        <taxon>Pseudomonadati</taxon>
        <taxon>Pseudomonadota</taxon>
        <taxon>Alphaproteobacteria</taxon>
        <taxon>Hyphomicrobiales</taxon>
        <taxon>Phyllobacteriaceae</taxon>
        <taxon>Mesorhizobium</taxon>
    </lineage>
</organism>
<feature type="transmembrane region" description="Helical" evidence="2">
    <location>
        <begin position="12"/>
        <end position="31"/>
    </location>
</feature>
<evidence type="ECO:0000256" key="2">
    <source>
        <dbReference type="SAM" id="Phobius"/>
    </source>
</evidence>
<dbReference type="RefSeq" id="WP_320316771.1">
    <property type="nucleotide sequence ID" value="NZ_JAVIIX010000006.1"/>
</dbReference>
<keyword evidence="2" id="KW-0472">Membrane</keyword>
<keyword evidence="4" id="KW-1185">Reference proteome</keyword>
<reference evidence="3 4" key="1">
    <citation type="submission" date="2023-08" db="EMBL/GenBank/DDBJ databases">
        <title>Implementing the SeqCode for naming new Mesorhizobium species isolated from Vachellia karroo root nodules.</title>
        <authorList>
            <person name="Van Lill M."/>
        </authorList>
    </citation>
    <scope>NUCLEOTIDE SEQUENCE [LARGE SCALE GENOMIC DNA]</scope>
    <source>
        <strain evidence="3 4">VK23A</strain>
    </source>
</reference>
<feature type="compositionally biased region" description="Polar residues" evidence="1">
    <location>
        <begin position="166"/>
        <end position="179"/>
    </location>
</feature>
<feature type="compositionally biased region" description="Polar residues" evidence="1">
    <location>
        <begin position="199"/>
        <end position="208"/>
    </location>
</feature>
<keyword evidence="2" id="KW-0812">Transmembrane</keyword>
<feature type="transmembrane region" description="Helical" evidence="2">
    <location>
        <begin position="38"/>
        <end position="58"/>
    </location>
</feature>
<keyword evidence="2" id="KW-1133">Transmembrane helix</keyword>
<evidence type="ECO:0000256" key="1">
    <source>
        <dbReference type="SAM" id="MobiDB-lite"/>
    </source>
</evidence>
<proteinExistence type="predicted"/>
<feature type="region of interest" description="Disordered" evidence="1">
    <location>
        <begin position="138"/>
        <end position="208"/>
    </location>
</feature>
<protein>
    <submittedName>
        <fullName evidence="3">Uncharacterized protein</fullName>
    </submittedName>
</protein>
<dbReference type="EMBL" id="JAVIIZ010000008">
    <property type="protein sequence ID" value="MDX8473500.1"/>
    <property type="molecule type" value="Genomic_DNA"/>
</dbReference>
<gene>
    <name evidence="3" type="ORF">RFM27_15580</name>
</gene>
<comment type="caution">
    <text evidence="3">The sequence shown here is derived from an EMBL/GenBank/DDBJ whole genome shotgun (WGS) entry which is preliminary data.</text>
</comment>
<sequence>MDTYSEIVPPFISWALSPGVILMLAATLPLLLLLKGRLLGYGTLAALIGAVALILFGIENWAGSVTAILAYCVLVSFALLSTWRRLKQIEDRLALLLSAIEGLEVAEERRQTYSAKRSRRKPALGAIEQTVSAAATDNAGKETRYIPGPPWQELQPLAPRSESAAPASTLSAGPNSTLSLGRPDDEFEDRDLRFAAGRSTGNLSRPSR</sequence>